<accession>A0A0C9VHL9</accession>
<protein>
    <submittedName>
        <fullName evidence="2">Uncharacterized protein</fullName>
    </submittedName>
</protein>
<dbReference type="AlphaFoldDB" id="A0A0C9VHL9"/>
<feature type="region of interest" description="Disordered" evidence="1">
    <location>
        <begin position="1"/>
        <end position="32"/>
    </location>
</feature>
<evidence type="ECO:0000313" key="2">
    <source>
        <dbReference type="EMBL" id="KIJ37040.1"/>
    </source>
</evidence>
<evidence type="ECO:0000256" key="1">
    <source>
        <dbReference type="SAM" id="MobiDB-lite"/>
    </source>
</evidence>
<sequence length="210" mass="22791">MSDAAAPSSAQTDNATSPGFSATPLPPSSEASTLAHIDDFDFYASENDDIPLIIKGSLTKDGPANNLCGRQLHKRPSPVEKVAVAHQPVSTQGGASSKKRTFDHTKAGLAAKRARIAVILSEDEAENVRSGEEEIPEEVYQKILDSHERTPATTSKACPQVRQTRPQNMTWHDHQSALQARSRNILVHEVRRFSLQVGLIAAPMLELDGH</sequence>
<gene>
    <name evidence="2" type="ORF">M422DRAFT_50668</name>
</gene>
<evidence type="ECO:0000313" key="3">
    <source>
        <dbReference type="Proteomes" id="UP000054279"/>
    </source>
</evidence>
<name>A0A0C9VHL9_SPHS4</name>
<dbReference type="EMBL" id="KN837172">
    <property type="protein sequence ID" value="KIJ37040.1"/>
    <property type="molecule type" value="Genomic_DNA"/>
</dbReference>
<keyword evidence="3" id="KW-1185">Reference proteome</keyword>
<dbReference type="HOGENOM" id="CLU_1497154_0_0_1"/>
<organism evidence="2 3">
    <name type="scientific">Sphaerobolus stellatus (strain SS14)</name>
    <dbReference type="NCBI Taxonomy" id="990650"/>
    <lineage>
        <taxon>Eukaryota</taxon>
        <taxon>Fungi</taxon>
        <taxon>Dikarya</taxon>
        <taxon>Basidiomycota</taxon>
        <taxon>Agaricomycotina</taxon>
        <taxon>Agaricomycetes</taxon>
        <taxon>Phallomycetidae</taxon>
        <taxon>Geastrales</taxon>
        <taxon>Sphaerobolaceae</taxon>
        <taxon>Sphaerobolus</taxon>
    </lineage>
</organism>
<proteinExistence type="predicted"/>
<reference evidence="2 3" key="1">
    <citation type="submission" date="2014-06" db="EMBL/GenBank/DDBJ databases">
        <title>Evolutionary Origins and Diversification of the Mycorrhizal Mutualists.</title>
        <authorList>
            <consortium name="DOE Joint Genome Institute"/>
            <consortium name="Mycorrhizal Genomics Consortium"/>
            <person name="Kohler A."/>
            <person name="Kuo A."/>
            <person name="Nagy L.G."/>
            <person name="Floudas D."/>
            <person name="Copeland A."/>
            <person name="Barry K.W."/>
            <person name="Cichocki N."/>
            <person name="Veneault-Fourrey C."/>
            <person name="LaButti K."/>
            <person name="Lindquist E.A."/>
            <person name="Lipzen A."/>
            <person name="Lundell T."/>
            <person name="Morin E."/>
            <person name="Murat C."/>
            <person name="Riley R."/>
            <person name="Ohm R."/>
            <person name="Sun H."/>
            <person name="Tunlid A."/>
            <person name="Henrissat B."/>
            <person name="Grigoriev I.V."/>
            <person name="Hibbett D.S."/>
            <person name="Martin F."/>
        </authorList>
    </citation>
    <scope>NUCLEOTIDE SEQUENCE [LARGE SCALE GENOMIC DNA]</scope>
    <source>
        <strain evidence="2 3">SS14</strain>
    </source>
</reference>
<dbReference type="Proteomes" id="UP000054279">
    <property type="component" value="Unassembled WGS sequence"/>
</dbReference>
<feature type="compositionally biased region" description="Polar residues" evidence="1">
    <location>
        <begin position="8"/>
        <end position="20"/>
    </location>
</feature>